<evidence type="ECO:0000313" key="3">
    <source>
        <dbReference type="EMBL" id="CAA9434469.1"/>
    </source>
</evidence>
<reference evidence="3" key="1">
    <citation type="submission" date="2020-02" db="EMBL/GenBank/DDBJ databases">
        <authorList>
            <person name="Meier V. D."/>
        </authorList>
    </citation>
    <scope>NUCLEOTIDE SEQUENCE</scope>
    <source>
        <strain evidence="3">AVDCRST_MAG82</strain>
    </source>
</reference>
<dbReference type="InterPro" id="IPR011006">
    <property type="entry name" value="CheY-like_superfamily"/>
</dbReference>
<dbReference type="AlphaFoldDB" id="A0A6J4QDB5"/>
<dbReference type="InterPro" id="IPR052893">
    <property type="entry name" value="TCS_response_regulator"/>
</dbReference>
<dbReference type="PANTHER" id="PTHR44520:SF1">
    <property type="entry name" value="TWO-COMPONENT SYSTEM REGULATORY PROTEIN"/>
    <property type="match status" value="1"/>
</dbReference>
<feature type="domain" description="Response regulatory" evidence="2">
    <location>
        <begin position="5"/>
        <end position="134"/>
    </location>
</feature>
<accession>A0A6J4QDB5</accession>
<protein>
    <recommendedName>
        <fullName evidence="2">Response regulatory domain-containing protein</fullName>
    </recommendedName>
</protein>
<name>A0A6J4QDB5_9ACTN</name>
<dbReference type="PROSITE" id="PS50110">
    <property type="entry name" value="RESPONSE_REGULATORY"/>
    <property type="match status" value="1"/>
</dbReference>
<dbReference type="Gene3D" id="3.40.50.2300">
    <property type="match status" value="1"/>
</dbReference>
<evidence type="ECO:0000259" key="2">
    <source>
        <dbReference type="PROSITE" id="PS50110"/>
    </source>
</evidence>
<dbReference type="EMBL" id="CADCVA010000310">
    <property type="protein sequence ID" value="CAA9434469.1"/>
    <property type="molecule type" value="Genomic_DNA"/>
</dbReference>
<gene>
    <name evidence="3" type="ORF">AVDCRST_MAG82-2360</name>
</gene>
<dbReference type="SMART" id="SM00448">
    <property type="entry name" value="REC"/>
    <property type="match status" value="1"/>
</dbReference>
<dbReference type="Pfam" id="PF00072">
    <property type="entry name" value="Response_reg"/>
    <property type="match status" value="1"/>
</dbReference>
<keyword evidence="1" id="KW-0597">Phosphoprotein</keyword>
<dbReference type="GO" id="GO:0000160">
    <property type="term" value="P:phosphorelay signal transduction system"/>
    <property type="evidence" value="ECO:0007669"/>
    <property type="project" value="InterPro"/>
</dbReference>
<evidence type="ECO:0000256" key="1">
    <source>
        <dbReference type="PROSITE-ProRule" id="PRU00169"/>
    </source>
</evidence>
<proteinExistence type="predicted"/>
<dbReference type="InterPro" id="IPR001789">
    <property type="entry name" value="Sig_transdc_resp-reg_receiver"/>
</dbReference>
<dbReference type="PANTHER" id="PTHR44520">
    <property type="entry name" value="RESPONSE REGULATOR RCP1-RELATED"/>
    <property type="match status" value="1"/>
</dbReference>
<sequence>MSPKTILLVEDDRDQVVLAMRALRKHGIAAEVDEVVVAESGEEGIDYLFGEGSHDDRDTTVMPEFVLLDVHLPKMDGLQVLKRLRDDGRTRLLPVILFSSSNEHVVKGYELGANSYVTKPANFERFSEAMRYLGWYWLDYNESP</sequence>
<organism evidence="3">
    <name type="scientific">uncultured Rubrobacteraceae bacterium</name>
    <dbReference type="NCBI Taxonomy" id="349277"/>
    <lineage>
        <taxon>Bacteria</taxon>
        <taxon>Bacillati</taxon>
        <taxon>Actinomycetota</taxon>
        <taxon>Rubrobacteria</taxon>
        <taxon>Rubrobacterales</taxon>
        <taxon>Rubrobacteraceae</taxon>
        <taxon>environmental samples</taxon>
    </lineage>
</organism>
<dbReference type="SUPFAM" id="SSF52172">
    <property type="entry name" value="CheY-like"/>
    <property type="match status" value="1"/>
</dbReference>
<feature type="modified residue" description="4-aspartylphosphate" evidence="1">
    <location>
        <position position="69"/>
    </location>
</feature>
<dbReference type="CDD" id="cd17557">
    <property type="entry name" value="REC_Rcp-like"/>
    <property type="match status" value="1"/>
</dbReference>